<protein>
    <submittedName>
        <fullName evidence="7">Major facilitator superfamily domain-containing protein</fullName>
    </submittedName>
</protein>
<dbReference type="InterPro" id="IPR011701">
    <property type="entry name" value="MFS"/>
</dbReference>
<dbReference type="GO" id="GO:0022857">
    <property type="term" value="F:transmembrane transporter activity"/>
    <property type="evidence" value="ECO:0007669"/>
    <property type="project" value="InterPro"/>
</dbReference>
<dbReference type="Gene3D" id="1.20.1250.20">
    <property type="entry name" value="MFS general substrate transporter like domains"/>
    <property type="match status" value="1"/>
</dbReference>
<name>A0A8K0TII4_9PEZI</name>
<evidence type="ECO:0000256" key="1">
    <source>
        <dbReference type="ARBA" id="ARBA00004141"/>
    </source>
</evidence>
<reference evidence="7" key="1">
    <citation type="journal article" date="2021" name="Nat. Commun.">
        <title>Genetic determinants of endophytism in the Arabidopsis root mycobiome.</title>
        <authorList>
            <person name="Mesny F."/>
            <person name="Miyauchi S."/>
            <person name="Thiergart T."/>
            <person name="Pickel B."/>
            <person name="Atanasova L."/>
            <person name="Karlsson M."/>
            <person name="Huettel B."/>
            <person name="Barry K.W."/>
            <person name="Haridas S."/>
            <person name="Chen C."/>
            <person name="Bauer D."/>
            <person name="Andreopoulos W."/>
            <person name="Pangilinan J."/>
            <person name="LaButti K."/>
            <person name="Riley R."/>
            <person name="Lipzen A."/>
            <person name="Clum A."/>
            <person name="Drula E."/>
            <person name="Henrissat B."/>
            <person name="Kohler A."/>
            <person name="Grigoriev I.V."/>
            <person name="Martin F.M."/>
            <person name="Hacquard S."/>
        </authorList>
    </citation>
    <scope>NUCLEOTIDE SEQUENCE</scope>
    <source>
        <strain evidence="7">MPI-CAGE-AT-0016</strain>
    </source>
</reference>
<organism evidence="7 8">
    <name type="scientific">Plectosphaerella cucumerina</name>
    <dbReference type="NCBI Taxonomy" id="40658"/>
    <lineage>
        <taxon>Eukaryota</taxon>
        <taxon>Fungi</taxon>
        <taxon>Dikarya</taxon>
        <taxon>Ascomycota</taxon>
        <taxon>Pezizomycotina</taxon>
        <taxon>Sordariomycetes</taxon>
        <taxon>Hypocreomycetidae</taxon>
        <taxon>Glomerellales</taxon>
        <taxon>Plectosphaerellaceae</taxon>
        <taxon>Plectosphaerella</taxon>
    </lineage>
</organism>
<feature type="transmembrane region" description="Helical" evidence="6">
    <location>
        <begin position="437"/>
        <end position="462"/>
    </location>
</feature>
<dbReference type="OrthoDB" id="2585655at2759"/>
<keyword evidence="2 6" id="KW-0812">Transmembrane</keyword>
<dbReference type="PANTHER" id="PTHR23502">
    <property type="entry name" value="MAJOR FACILITATOR SUPERFAMILY"/>
    <property type="match status" value="1"/>
</dbReference>
<keyword evidence="4 6" id="KW-0472">Membrane</keyword>
<accession>A0A8K0TII4</accession>
<keyword evidence="8" id="KW-1185">Reference proteome</keyword>
<evidence type="ECO:0000256" key="6">
    <source>
        <dbReference type="SAM" id="Phobius"/>
    </source>
</evidence>
<dbReference type="AlphaFoldDB" id="A0A8K0TII4"/>
<feature type="transmembrane region" description="Helical" evidence="6">
    <location>
        <begin position="502"/>
        <end position="524"/>
    </location>
</feature>
<feature type="transmembrane region" description="Helical" evidence="6">
    <location>
        <begin position="227"/>
        <end position="245"/>
    </location>
</feature>
<feature type="transmembrane region" description="Helical" evidence="6">
    <location>
        <begin position="108"/>
        <end position="130"/>
    </location>
</feature>
<comment type="caution">
    <text evidence="7">The sequence shown here is derived from an EMBL/GenBank/DDBJ whole genome shotgun (WGS) entry which is preliminary data.</text>
</comment>
<dbReference type="Pfam" id="PF07690">
    <property type="entry name" value="MFS_1"/>
    <property type="match status" value="1"/>
</dbReference>
<feature type="transmembrane region" description="Helical" evidence="6">
    <location>
        <begin position="373"/>
        <end position="394"/>
    </location>
</feature>
<feature type="transmembrane region" description="Helical" evidence="6">
    <location>
        <begin position="406"/>
        <end position="425"/>
    </location>
</feature>
<evidence type="ECO:0000256" key="2">
    <source>
        <dbReference type="ARBA" id="ARBA00022692"/>
    </source>
</evidence>
<evidence type="ECO:0000256" key="5">
    <source>
        <dbReference type="SAM" id="MobiDB-lite"/>
    </source>
</evidence>
<proteinExistence type="predicted"/>
<dbReference type="EMBL" id="JAGPXD010000002">
    <property type="protein sequence ID" value="KAH7367043.1"/>
    <property type="molecule type" value="Genomic_DNA"/>
</dbReference>
<dbReference type="Proteomes" id="UP000813385">
    <property type="component" value="Unassembled WGS sequence"/>
</dbReference>
<feature type="transmembrane region" description="Helical" evidence="6">
    <location>
        <begin position="69"/>
        <end position="88"/>
    </location>
</feature>
<feature type="transmembrane region" description="Helical" evidence="6">
    <location>
        <begin position="469"/>
        <end position="490"/>
    </location>
</feature>
<feature type="region of interest" description="Disordered" evidence="5">
    <location>
        <begin position="261"/>
        <end position="280"/>
    </location>
</feature>
<keyword evidence="3 6" id="KW-1133">Transmembrane helix</keyword>
<dbReference type="GO" id="GO:0005886">
    <property type="term" value="C:plasma membrane"/>
    <property type="evidence" value="ECO:0007669"/>
    <property type="project" value="TreeGrafter"/>
</dbReference>
<evidence type="ECO:0000256" key="3">
    <source>
        <dbReference type="ARBA" id="ARBA00022989"/>
    </source>
</evidence>
<feature type="transmembrane region" description="Helical" evidence="6">
    <location>
        <begin position="197"/>
        <end position="215"/>
    </location>
</feature>
<evidence type="ECO:0000256" key="4">
    <source>
        <dbReference type="ARBA" id="ARBA00023136"/>
    </source>
</evidence>
<gene>
    <name evidence="7" type="ORF">B0T11DRAFT_252035</name>
</gene>
<dbReference type="PANTHER" id="PTHR23502:SF20">
    <property type="entry name" value="TRANSPORTER, PUTATIVE (AFU_ORTHOLOGUE AFUA_6G13880)-RELATED"/>
    <property type="match status" value="1"/>
</dbReference>
<sequence>MALGILPDRHLDHVPGTTLLDERGTAAGLEGGEGHVSLKHDSSGTIVLVPQPSDSPDDPLNWPAWKKNMFTVAIAFGSGCVGACGPLLSSAVVPLAEELDVSLQHFTLGFQGSCIAALGLGSLLCNSLAVMVGKRPVYLATTVGLIATCIWSAETTNFTSLAISRAVQGFCMTPMEALVPASIADIFYVHERGFRNAIFNLGVLGGINLASPIAGAVIDNSSYRTCLYGMVGAFVVQLLLTFFFMPESHFDRSALAGSSVASTAGEDSGPDEKKLASDKVSSGSVSTPVVEKAHSYLHDLRPWSGYYDSSNFLRNLVSPFFMLASPIVVWGAMMFNICISWLVLLTITLSQIFSGPPYNFSVTSVGLTSLSSFIATLIATAFSGLAVDGLVKFMSRKNSGIYEPEFRLPIISLYLLLTGSGFFAWGQSLYNVDPWPIPVIVCMGIINLGVQFGTTGVVTYVVDCHRERAAEAFAIMSFVKNMFSFGMTFYCNDWIAVQGVRNTFFVVGGITIAITLTTIPMYIFGKRARSFAFRSGLMGSSS</sequence>
<evidence type="ECO:0000313" key="8">
    <source>
        <dbReference type="Proteomes" id="UP000813385"/>
    </source>
</evidence>
<comment type="subcellular location">
    <subcellularLocation>
        <location evidence="1">Membrane</location>
        <topology evidence="1">Multi-pass membrane protein</topology>
    </subcellularLocation>
</comment>
<dbReference type="SUPFAM" id="SSF103473">
    <property type="entry name" value="MFS general substrate transporter"/>
    <property type="match status" value="1"/>
</dbReference>
<feature type="transmembrane region" description="Helical" evidence="6">
    <location>
        <begin position="320"/>
        <end position="353"/>
    </location>
</feature>
<evidence type="ECO:0000313" key="7">
    <source>
        <dbReference type="EMBL" id="KAH7367043.1"/>
    </source>
</evidence>
<dbReference type="InterPro" id="IPR036259">
    <property type="entry name" value="MFS_trans_sf"/>
</dbReference>